<feature type="transmembrane region" description="Helical" evidence="2">
    <location>
        <begin position="266"/>
        <end position="285"/>
    </location>
</feature>
<sequence>MTVATLRSDAAPEGRKRARPARDQFSTRMLWLAAAMFTGCGYALLDFGVNGGDDRLTEALLWAIVGLMGLVASNTGSSHRFLFSCAFWVTVDFLFYIVLKALAVFDEAPARPMQMALLSALLFLLGYVAGQLLWPTQHLLHVTPRPNAPGSRGLYVWLVMSFFAFKALNIVLLMAVGGGETALELAQATQNAGASYLFKIPTLATASYFLLILLAYKHRLYRRTAIALTLLVFLEAVVGAARFTLVSTALIHLLLCHLYVRRVRMLYLMLLGPLLIFIVAFFGLVRDIQVGSLDVYAQTLNTLVEDRELIFKVFMGRMDMLPQMADGFELARLGQLKFEGGMSYVYAFLHAVPRNIWPDKPPLTAAYVTELVKPYAFADGVNVYSSAMLEAYMNLRWAGVFLIGTALAGLSRLYEQALLRGSLRAQALALMAFTFPMQLVNEGIHSNILGSLLYIAAIFGLWLLASRAVMGTAVAKRLARP</sequence>
<feature type="transmembrane region" description="Helical" evidence="2">
    <location>
        <begin position="452"/>
        <end position="475"/>
    </location>
</feature>
<dbReference type="RefSeq" id="WP_332289779.1">
    <property type="nucleotide sequence ID" value="NZ_JAZIBG010000028.1"/>
</dbReference>
<keyword evidence="4" id="KW-1185">Reference proteome</keyword>
<evidence type="ECO:0000313" key="3">
    <source>
        <dbReference type="EMBL" id="MEF7614735.1"/>
    </source>
</evidence>
<feature type="transmembrane region" description="Helical" evidence="2">
    <location>
        <begin position="81"/>
        <end position="103"/>
    </location>
</feature>
<feature type="transmembrane region" description="Helical" evidence="2">
    <location>
        <begin position="154"/>
        <end position="176"/>
    </location>
</feature>
<feature type="transmembrane region" description="Helical" evidence="2">
    <location>
        <begin position="196"/>
        <end position="216"/>
    </location>
</feature>
<evidence type="ECO:0000313" key="4">
    <source>
        <dbReference type="Proteomes" id="UP001336250"/>
    </source>
</evidence>
<dbReference type="Proteomes" id="UP001336250">
    <property type="component" value="Unassembled WGS sequence"/>
</dbReference>
<feature type="transmembrane region" description="Helical" evidence="2">
    <location>
        <begin position="115"/>
        <end position="134"/>
    </location>
</feature>
<feature type="transmembrane region" description="Helical" evidence="2">
    <location>
        <begin position="228"/>
        <end position="254"/>
    </location>
</feature>
<keyword evidence="2" id="KW-0472">Membrane</keyword>
<gene>
    <name evidence="3" type="ORF">V4F39_12505</name>
</gene>
<dbReference type="EMBL" id="JAZIBG010000028">
    <property type="protein sequence ID" value="MEF7614735.1"/>
    <property type="molecule type" value="Genomic_DNA"/>
</dbReference>
<proteinExistence type="predicted"/>
<accession>A0AAW9QI48</accession>
<organism evidence="3 4">
    <name type="scientific">Aquincola agrisoli</name>
    <dbReference type="NCBI Taxonomy" id="3119538"/>
    <lineage>
        <taxon>Bacteria</taxon>
        <taxon>Pseudomonadati</taxon>
        <taxon>Pseudomonadota</taxon>
        <taxon>Betaproteobacteria</taxon>
        <taxon>Burkholderiales</taxon>
        <taxon>Sphaerotilaceae</taxon>
        <taxon>Aquincola</taxon>
    </lineage>
</organism>
<feature type="transmembrane region" description="Helical" evidence="2">
    <location>
        <begin position="395"/>
        <end position="414"/>
    </location>
</feature>
<feature type="transmembrane region" description="Helical" evidence="2">
    <location>
        <begin position="29"/>
        <end position="47"/>
    </location>
</feature>
<evidence type="ECO:0000256" key="2">
    <source>
        <dbReference type="SAM" id="Phobius"/>
    </source>
</evidence>
<dbReference type="AlphaFoldDB" id="A0AAW9QI48"/>
<evidence type="ECO:0000256" key="1">
    <source>
        <dbReference type="SAM" id="MobiDB-lite"/>
    </source>
</evidence>
<reference evidence="3 4" key="1">
    <citation type="submission" date="2024-02" db="EMBL/GenBank/DDBJ databases">
        <title>Genome sequence of Aquincola sp. MAHUQ-54.</title>
        <authorList>
            <person name="Huq M.A."/>
        </authorList>
    </citation>
    <scope>NUCLEOTIDE SEQUENCE [LARGE SCALE GENOMIC DNA]</scope>
    <source>
        <strain evidence="3 4">MAHUQ-54</strain>
    </source>
</reference>
<protein>
    <submittedName>
        <fullName evidence="3">O-antigen polymerase</fullName>
    </submittedName>
</protein>
<comment type="caution">
    <text evidence="3">The sequence shown here is derived from an EMBL/GenBank/DDBJ whole genome shotgun (WGS) entry which is preliminary data.</text>
</comment>
<feature type="transmembrane region" description="Helical" evidence="2">
    <location>
        <begin position="59"/>
        <end position="75"/>
    </location>
</feature>
<name>A0AAW9QI48_9BURK</name>
<keyword evidence="2" id="KW-1133">Transmembrane helix</keyword>
<keyword evidence="2" id="KW-0812">Transmembrane</keyword>
<feature type="region of interest" description="Disordered" evidence="1">
    <location>
        <begin position="1"/>
        <end position="20"/>
    </location>
</feature>